<reference evidence="2" key="1">
    <citation type="journal article" date="2019" name="Int. J. Syst. Evol. Microbiol.">
        <title>The Global Catalogue of Microorganisms (GCM) 10K type strain sequencing project: providing services to taxonomists for standard genome sequencing and annotation.</title>
        <authorList>
            <consortium name="The Broad Institute Genomics Platform"/>
            <consortium name="The Broad Institute Genome Sequencing Center for Infectious Disease"/>
            <person name="Wu L."/>
            <person name="Ma J."/>
        </authorList>
    </citation>
    <scope>NUCLEOTIDE SEQUENCE [LARGE SCALE GENOMIC DNA]</scope>
    <source>
        <strain evidence="2">CGMCC 1.16855</strain>
    </source>
</reference>
<dbReference type="Proteomes" id="UP001595420">
    <property type="component" value="Unassembled WGS sequence"/>
</dbReference>
<protein>
    <submittedName>
        <fullName evidence="1">Uncharacterized protein</fullName>
    </submittedName>
</protein>
<sequence length="112" mass="11720">MNNEATQPAEPSDGGCVLNDARAQAKLIAQQAHHMTWSKEEAPPVTLGLHGALFTFGLGEPDNVLVQVDPQNPLNVRGLDADMLRALAGTMLGIADALEPFQPPAAGKAVAK</sequence>
<accession>A0ABV7C0N9</accession>
<evidence type="ECO:0000313" key="1">
    <source>
        <dbReference type="EMBL" id="MFC3002308.1"/>
    </source>
</evidence>
<keyword evidence="2" id="KW-1185">Reference proteome</keyword>
<dbReference type="EMBL" id="JBHRSB010000006">
    <property type="protein sequence ID" value="MFC3002308.1"/>
    <property type="molecule type" value="Genomic_DNA"/>
</dbReference>
<dbReference type="RefSeq" id="WP_216838393.1">
    <property type="nucleotide sequence ID" value="NZ_JAFNJS010000006.1"/>
</dbReference>
<evidence type="ECO:0000313" key="2">
    <source>
        <dbReference type="Proteomes" id="UP001595420"/>
    </source>
</evidence>
<gene>
    <name evidence="1" type="ORF">ACFOD3_20585</name>
</gene>
<proteinExistence type="predicted"/>
<comment type="caution">
    <text evidence="1">The sequence shown here is derived from an EMBL/GenBank/DDBJ whole genome shotgun (WGS) entry which is preliminary data.</text>
</comment>
<name>A0ABV7C0N9_9PROT</name>
<organism evidence="1 2">
    <name type="scientific">Falsiroseomonas tokyonensis</name>
    <dbReference type="NCBI Taxonomy" id="430521"/>
    <lineage>
        <taxon>Bacteria</taxon>
        <taxon>Pseudomonadati</taxon>
        <taxon>Pseudomonadota</taxon>
        <taxon>Alphaproteobacteria</taxon>
        <taxon>Acetobacterales</taxon>
        <taxon>Roseomonadaceae</taxon>
        <taxon>Falsiroseomonas</taxon>
    </lineage>
</organism>